<feature type="region of interest" description="Disordered" evidence="3">
    <location>
        <begin position="120"/>
        <end position="149"/>
    </location>
</feature>
<accession>A0ABQ7FYS9</accession>
<feature type="compositionally biased region" description="Polar residues" evidence="3">
    <location>
        <begin position="350"/>
        <end position="361"/>
    </location>
</feature>
<evidence type="ECO:0000313" key="4">
    <source>
        <dbReference type="EMBL" id="KAF5827520.1"/>
    </source>
</evidence>
<feature type="compositionally biased region" description="Low complexity" evidence="3">
    <location>
        <begin position="291"/>
        <end position="306"/>
    </location>
</feature>
<dbReference type="SUPFAM" id="SSF57850">
    <property type="entry name" value="RING/U-box"/>
    <property type="match status" value="1"/>
</dbReference>
<proteinExistence type="predicted"/>
<protein>
    <recommendedName>
        <fullName evidence="6">RING-type domain-containing protein</fullName>
    </recommendedName>
</protein>
<dbReference type="PANTHER" id="PTHR12983">
    <property type="entry name" value="RING FINGER 10 FAMILY MEMBER"/>
    <property type="match status" value="1"/>
</dbReference>
<name>A0ABQ7FYS9_DUNSA</name>
<sequence>MQRGVTPEQAQANSSDLQAATNSRTHHDCGSQHKGSKGGSHRGSRRGPRPEGKTNGAPRRDSQGLRPSSGHGRREEGSMSAETSVLEPPLSRSPSTASSSRPEKFKGISANHLLCFQSHASQTQGGRSGASSGKSLPRKRFSQPRPQKFDRNKFLQANYRFVVSDAVNASLHYADADRMFEWEDVLQVELLTSAPLSCPISLDNPPRCPQITPCGHIFSFPAIMAHLLHAGGPHLRRSAPCPLCFAPLISRDLRLVSTTSVIPPKVGQPMVFQLLKRGRTTIVPTILGEPQASQASAGGSAANTAAADEDVQSGTEGGGGSETGGNARPSNGSVGTGSNTLPKPGKHGSNVANAKSPASSPVQPPLAGVATGQLGPLAANCFSKFAVVGLTGAGALWEAAARDLAAYAAEVMAWGGEDAAVEAPSVYAALDVLAVRARRASASASASGSSPQEACSGLSPEQQGAYAEAQVKKMFVGAVDERALAASLAEVEARQAEEQRAREALFPSLLAGSPPPRQPTHQQQQQQQQQQRGAGHGSGLPPGRLNAGAASFSPQGSSSSAAPAPAESKGAGRAKGDKSIPGPAHYMPAFSDDEEEEEDEGEEGEEGGGESEHGPAFAAETRAPRGDHAQAGLADKEDGAAGGSSEEGSAGPGEQGQKLDARERAEGGGGAGGDAGGQGPGAAAMRVADKQVNSATPGGDFYMYQAGDGQWVFMDPLNLKCLLHHYGSYECCPPTITARVLEVESIEQLAEVALGQSEGGPLPPAALAPFADELGAREKRRRRRAAAERKAAADSAAAARNARNARQVGTAVSLPAALLVACAVFPSWAPVRCGVDGMRQLSSRLQQTVQQPRAAAEHTPGNKGMSRVHLTSFLDPSR</sequence>
<dbReference type="InterPro" id="IPR013083">
    <property type="entry name" value="Znf_RING/FYVE/PHD"/>
</dbReference>
<feature type="compositionally biased region" description="Polar residues" evidence="3">
    <location>
        <begin position="328"/>
        <end position="341"/>
    </location>
</feature>
<feature type="region of interest" description="Disordered" evidence="3">
    <location>
        <begin position="1"/>
        <end position="103"/>
    </location>
</feature>
<feature type="compositionally biased region" description="Gly residues" evidence="3">
    <location>
        <begin position="667"/>
        <end position="680"/>
    </location>
</feature>
<feature type="compositionally biased region" description="Basic residues" evidence="3">
    <location>
        <begin position="34"/>
        <end position="47"/>
    </location>
</feature>
<feature type="compositionally biased region" description="Low complexity" evidence="3">
    <location>
        <begin position="522"/>
        <end position="531"/>
    </location>
</feature>
<feature type="region of interest" description="Disordered" evidence="3">
    <location>
        <begin position="848"/>
        <end position="878"/>
    </location>
</feature>
<dbReference type="Proteomes" id="UP000815325">
    <property type="component" value="Unassembled WGS sequence"/>
</dbReference>
<dbReference type="PANTHER" id="PTHR12983:SF9">
    <property type="entry name" value="E3 UBIQUITIN-PROTEIN LIGASE RNF10"/>
    <property type="match status" value="1"/>
</dbReference>
<feature type="compositionally biased region" description="Polar residues" evidence="3">
    <location>
        <begin position="120"/>
        <end position="134"/>
    </location>
</feature>
<gene>
    <name evidence="4" type="ORF">DUNSADRAFT_498</name>
</gene>
<feature type="compositionally biased region" description="Basic and acidic residues" evidence="3">
    <location>
        <begin position="657"/>
        <end position="666"/>
    </location>
</feature>
<feature type="compositionally biased region" description="Polar residues" evidence="3">
    <location>
        <begin position="8"/>
        <end position="23"/>
    </location>
</feature>
<evidence type="ECO:0000313" key="5">
    <source>
        <dbReference type="Proteomes" id="UP000815325"/>
    </source>
</evidence>
<organism evidence="4 5">
    <name type="scientific">Dunaliella salina</name>
    <name type="common">Green alga</name>
    <name type="synonym">Protococcus salinus</name>
    <dbReference type="NCBI Taxonomy" id="3046"/>
    <lineage>
        <taxon>Eukaryota</taxon>
        <taxon>Viridiplantae</taxon>
        <taxon>Chlorophyta</taxon>
        <taxon>core chlorophytes</taxon>
        <taxon>Chlorophyceae</taxon>
        <taxon>CS clade</taxon>
        <taxon>Chlamydomonadales</taxon>
        <taxon>Dunaliellaceae</taxon>
        <taxon>Dunaliella</taxon>
    </lineage>
</organism>
<feature type="compositionally biased region" description="Basic and acidic residues" evidence="3">
    <location>
        <begin position="48"/>
        <end position="63"/>
    </location>
</feature>
<keyword evidence="5" id="KW-1185">Reference proteome</keyword>
<dbReference type="EMBL" id="MU070483">
    <property type="protein sequence ID" value="KAF5827520.1"/>
    <property type="molecule type" value="Genomic_DNA"/>
</dbReference>
<feature type="compositionally biased region" description="Low complexity" evidence="3">
    <location>
        <begin position="88"/>
        <end position="100"/>
    </location>
</feature>
<comment type="caution">
    <text evidence="4">The sequence shown here is derived from an EMBL/GenBank/DDBJ whole genome shotgun (WGS) entry which is preliminary data.</text>
</comment>
<evidence type="ECO:0000256" key="3">
    <source>
        <dbReference type="SAM" id="MobiDB-lite"/>
    </source>
</evidence>
<reference evidence="4" key="1">
    <citation type="submission" date="2017-08" db="EMBL/GenBank/DDBJ databases">
        <authorList>
            <person name="Polle J.E."/>
            <person name="Barry K."/>
            <person name="Cushman J."/>
            <person name="Schmutz J."/>
            <person name="Tran D."/>
            <person name="Hathwaick L.T."/>
            <person name="Yim W.C."/>
            <person name="Jenkins J."/>
            <person name="Mckie-Krisberg Z.M."/>
            <person name="Prochnik S."/>
            <person name="Lindquist E."/>
            <person name="Dockter R.B."/>
            <person name="Adam C."/>
            <person name="Molina H."/>
            <person name="Bunkerborg J."/>
            <person name="Jin E."/>
            <person name="Buchheim M."/>
            <person name="Magnuson J."/>
        </authorList>
    </citation>
    <scope>NUCLEOTIDE SEQUENCE</scope>
    <source>
        <strain evidence="4">CCAP 19/18</strain>
    </source>
</reference>
<feature type="compositionally biased region" description="Acidic residues" evidence="3">
    <location>
        <begin position="591"/>
        <end position="609"/>
    </location>
</feature>
<dbReference type="Gene3D" id="3.30.40.10">
    <property type="entry name" value="Zinc/RING finger domain, C3HC4 (zinc finger)"/>
    <property type="match status" value="1"/>
</dbReference>
<feature type="region of interest" description="Disordered" evidence="3">
    <location>
        <begin position="291"/>
        <end position="364"/>
    </location>
</feature>
<evidence type="ECO:0000256" key="1">
    <source>
        <dbReference type="ARBA" id="ARBA00004496"/>
    </source>
</evidence>
<comment type="subcellular location">
    <subcellularLocation>
        <location evidence="1">Cytoplasm</location>
    </subcellularLocation>
</comment>
<feature type="region of interest" description="Disordered" evidence="3">
    <location>
        <begin position="635"/>
        <end position="686"/>
    </location>
</feature>
<evidence type="ECO:0008006" key="6">
    <source>
        <dbReference type="Google" id="ProtNLM"/>
    </source>
</evidence>
<feature type="region of interest" description="Disordered" evidence="3">
    <location>
        <begin position="509"/>
        <end position="616"/>
    </location>
</feature>
<dbReference type="InterPro" id="IPR039739">
    <property type="entry name" value="MAG2/RNF10"/>
</dbReference>
<evidence type="ECO:0000256" key="2">
    <source>
        <dbReference type="ARBA" id="ARBA00022490"/>
    </source>
</evidence>
<keyword evidence="2" id="KW-0963">Cytoplasm</keyword>
<feature type="compositionally biased region" description="Low complexity" evidence="3">
    <location>
        <begin position="547"/>
        <end position="571"/>
    </location>
</feature>